<sequence>MVEKVTGYLDKLGISYTLLRHPAVVTTEESRNIVHVDNCMSCKSLYVKDKKSDNYYLVVLPFDKRADMRKLASYVGCAKFEFATEEVLLRHLQVHRGSVSPFAYLNERGYSAKLLIDQEVWNSFQVKFHPCDNTATVVLKTEDFKKFLKSIGKETIVVQ</sequence>
<dbReference type="SUPFAM" id="SSF55826">
    <property type="entry name" value="YbaK/ProRS associated domain"/>
    <property type="match status" value="1"/>
</dbReference>
<proteinExistence type="inferred from homology"/>
<organism evidence="3 4">
    <name type="scientific">Candidatus Fimimonas gallinarum</name>
    <dbReference type="NCBI Taxonomy" id="2840821"/>
    <lineage>
        <taxon>Bacteria</taxon>
        <taxon>Pseudomonadati</taxon>
        <taxon>Myxococcota</taxon>
        <taxon>Myxococcia</taxon>
        <taxon>Myxococcales</taxon>
        <taxon>Cystobacterineae</taxon>
        <taxon>Myxococcaceae</taxon>
        <taxon>Myxococcaceae incertae sedis</taxon>
        <taxon>Candidatus Fimimonas</taxon>
    </lineage>
</organism>
<dbReference type="GO" id="GO:0002161">
    <property type="term" value="F:aminoacyl-tRNA deacylase activity"/>
    <property type="evidence" value="ECO:0007669"/>
    <property type="project" value="InterPro"/>
</dbReference>
<dbReference type="Gene3D" id="3.90.960.10">
    <property type="entry name" value="YbaK/aminoacyl-tRNA synthetase-associated domain"/>
    <property type="match status" value="1"/>
</dbReference>
<evidence type="ECO:0000256" key="1">
    <source>
        <dbReference type="ARBA" id="ARBA00010201"/>
    </source>
</evidence>
<feature type="domain" description="YbaK/aminoacyl-tRNA synthetase-associated" evidence="2">
    <location>
        <begin position="21"/>
        <end position="147"/>
    </location>
</feature>
<dbReference type="FunFam" id="3.90.960.10:FF:000005">
    <property type="entry name" value="Putative prolyl-tRNA synthetase"/>
    <property type="match status" value="1"/>
</dbReference>
<protein>
    <submittedName>
        <fullName evidence="3">Prolyl-tRNA synthetase associated domain-containing protein</fullName>
    </submittedName>
</protein>
<evidence type="ECO:0000313" key="3">
    <source>
        <dbReference type="EMBL" id="HIR65678.1"/>
    </source>
</evidence>
<dbReference type="InterPro" id="IPR036754">
    <property type="entry name" value="YbaK/aa-tRNA-synt-asso_dom_sf"/>
</dbReference>
<dbReference type="InterPro" id="IPR007214">
    <property type="entry name" value="YbaK/aa-tRNA-synth-assoc-dom"/>
</dbReference>
<comment type="similarity">
    <text evidence="1">Belongs to the PRORSD1 family.</text>
</comment>
<reference evidence="3" key="2">
    <citation type="journal article" date="2021" name="PeerJ">
        <title>Extensive microbial diversity within the chicken gut microbiome revealed by metagenomics and culture.</title>
        <authorList>
            <person name="Gilroy R."/>
            <person name="Ravi A."/>
            <person name="Getino M."/>
            <person name="Pursley I."/>
            <person name="Horton D.L."/>
            <person name="Alikhan N.F."/>
            <person name="Baker D."/>
            <person name="Gharbi K."/>
            <person name="Hall N."/>
            <person name="Watson M."/>
            <person name="Adriaenssens E.M."/>
            <person name="Foster-Nyarko E."/>
            <person name="Jarju S."/>
            <person name="Secka A."/>
            <person name="Antonio M."/>
            <person name="Oren A."/>
            <person name="Chaudhuri R.R."/>
            <person name="La Ragione R."/>
            <person name="Hildebrand F."/>
            <person name="Pallen M.J."/>
        </authorList>
    </citation>
    <scope>NUCLEOTIDE SEQUENCE</scope>
    <source>
        <strain evidence="3">CHK121-14286</strain>
    </source>
</reference>
<dbReference type="CDD" id="cd04335">
    <property type="entry name" value="PrdX_deacylase"/>
    <property type="match status" value="1"/>
</dbReference>
<accession>A0A9D1J7R8</accession>
<comment type="caution">
    <text evidence="3">The sequence shown here is derived from an EMBL/GenBank/DDBJ whole genome shotgun (WGS) entry which is preliminary data.</text>
</comment>
<dbReference type="PANTHER" id="PTHR31423:SF3">
    <property type="entry name" value="PROLYL-TRNA SYNTHETASE ASSOCIATED DOMAIN-CONTAINING PROTEIN 1-RELATED"/>
    <property type="match status" value="1"/>
</dbReference>
<evidence type="ECO:0000313" key="4">
    <source>
        <dbReference type="Proteomes" id="UP000824200"/>
    </source>
</evidence>
<dbReference type="AlphaFoldDB" id="A0A9D1J7R8"/>
<name>A0A9D1J7R8_9BACT</name>
<dbReference type="Proteomes" id="UP000824200">
    <property type="component" value="Unassembled WGS sequence"/>
</dbReference>
<dbReference type="Pfam" id="PF04073">
    <property type="entry name" value="tRNA_edit"/>
    <property type="match status" value="1"/>
</dbReference>
<gene>
    <name evidence="3" type="ORF">IAC95_02155</name>
</gene>
<dbReference type="PANTHER" id="PTHR31423">
    <property type="entry name" value="YBAK DOMAIN-CONTAINING PROTEIN"/>
    <property type="match status" value="1"/>
</dbReference>
<dbReference type="InterPro" id="IPR040285">
    <property type="entry name" value="ProX/PRXD1"/>
</dbReference>
<dbReference type="EMBL" id="DVHL01000017">
    <property type="protein sequence ID" value="HIR65678.1"/>
    <property type="molecule type" value="Genomic_DNA"/>
</dbReference>
<reference evidence="3" key="1">
    <citation type="submission" date="2020-10" db="EMBL/GenBank/DDBJ databases">
        <authorList>
            <person name="Gilroy R."/>
        </authorList>
    </citation>
    <scope>NUCLEOTIDE SEQUENCE</scope>
    <source>
        <strain evidence="3">CHK121-14286</strain>
    </source>
</reference>
<evidence type="ECO:0000259" key="2">
    <source>
        <dbReference type="Pfam" id="PF04073"/>
    </source>
</evidence>